<proteinExistence type="predicted"/>
<reference evidence="2" key="3">
    <citation type="submission" date="2022-06" db="UniProtKB">
        <authorList>
            <consortium name="EnsemblPlants"/>
        </authorList>
    </citation>
    <scope>IDENTIFICATION</scope>
</reference>
<dbReference type="EnsemblPlants" id="TuG1812G0200005477.01.T01">
    <property type="protein sequence ID" value="TuG1812G0200005477.01.T01"/>
    <property type="gene ID" value="TuG1812G0200005477.01"/>
</dbReference>
<keyword evidence="3" id="KW-1185">Reference proteome</keyword>
<evidence type="ECO:0000256" key="1">
    <source>
        <dbReference type="SAM" id="MobiDB-lite"/>
    </source>
</evidence>
<sequence>NKPAGGGSNNNSGRRSSSSRGRPRCQLCKKAGHEVVDCWHRYDEDFVPDARLVAAAMREQGGDGVWYVDSGATDHVTGELEQLALWEKYLGNDQIHTASGGGSGNEGTSTSR</sequence>
<dbReference type="Gramene" id="TuG1812G0200005477.01.T01">
    <property type="protein sequence ID" value="TuG1812G0200005477.01.T01"/>
    <property type="gene ID" value="TuG1812G0200005477.01"/>
</dbReference>
<evidence type="ECO:0000313" key="2">
    <source>
        <dbReference type="EnsemblPlants" id="TuG1812G0200005477.01.T01"/>
    </source>
</evidence>
<evidence type="ECO:0000313" key="3">
    <source>
        <dbReference type="Proteomes" id="UP000015106"/>
    </source>
</evidence>
<dbReference type="InterPro" id="IPR036875">
    <property type="entry name" value="Znf_CCHC_sf"/>
</dbReference>
<feature type="compositionally biased region" description="Low complexity" evidence="1">
    <location>
        <begin position="9"/>
        <end position="20"/>
    </location>
</feature>
<reference evidence="3" key="1">
    <citation type="journal article" date="2013" name="Nature">
        <title>Draft genome of the wheat A-genome progenitor Triticum urartu.</title>
        <authorList>
            <person name="Ling H.Q."/>
            <person name="Zhao S."/>
            <person name="Liu D."/>
            <person name="Wang J."/>
            <person name="Sun H."/>
            <person name="Zhang C."/>
            <person name="Fan H."/>
            <person name="Li D."/>
            <person name="Dong L."/>
            <person name="Tao Y."/>
            <person name="Gao C."/>
            <person name="Wu H."/>
            <person name="Li Y."/>
            <person name="Cui Y."/>
            <person name="Guo X."/>
            <person name="Zheng S."/>
            <person name="Wang B."/>
            <person name="Yu K."/>
            <person name="Liang Q."/>
            <person name="Yang W."/>
            <person name="Lou X."/>
            <person name="Chen J."/>
            <person name="Feng M."/>
            <person name="Jian J."/>
            <person name="Zhang X."/>
            <person name="Luo G."/>
            <person name="Jiang Y."/>
            <person name="Liu J."/>
            <person name="Wang Z."/>
            <person name="Sha Y."/>
            <person name="Zhang B."/>
            <person name="Wu H."/>
            <person name="Tang D."/>
            <person name="Shen Q."/>
            <person name="Xue P."/>
            <person name="Zou S."/>
            <person name="Wang X."/>
            <person name="Liu X."/>
            <person name="Wang F."/>
            <person name="Yang Y."/>
            <person name="An X."/>
            <person name="Dong Z."/>
            <person name="Zhang K."/>
            <person name="Zhang X."/>
            <person name="Luo M.C."/>
            <person name="Dvorak J."/>
            <person name="Tong Y."/>
            <person name="Wang J."/>
            <person name="Yang H."/>
            <person name="Li Z."/>
            <person name="Wang D."/>
            <person name="Zhang A."/>
            <person name="Wang J."/>
        </authorList>
    </citation>
    <scope>NUCLEOTIDE SEQUENCE</scope>
    <source>
        <strain evidence="3">cv. G1812</strain>
    </source>
</reference>
<dbReference type="Proteomes" id="UP000015106">
    <property type="component" value="Chromosome 2"/>
</dbReference>
<dbReference type="GO" id="GO:0008270">
    <property type="term" value="F:zinc ion binding"/>
    <property type="evidence" value="ECO:0007669"/>
    <property type="project" value="InterPro"/>
</dbReference>
<protein>
    <submittedName>
        <fullName evidence="2">Uncharacterized protein</fullName>
    </submittedName>
</protein>
<dbReference type="AlphaFoldDB" id="A0A8R7TNE0"/>
<dbReference type="GO" id="GO:0003676">
    <property type="term" value="F:nucleic acid binding"/>
    <property type="evidence" value="ECO:0007669"/>
    <property type="project" value="InterPro"/>
</dbReference>
<dbReference type="SUPFAM" id="SSF57756">
    <property type="entry name" value="Retrovirus zinc finger-like domains"/>
    <property type="match status" value="1"/>
</dbReference>
<feature type="region of interest" description="Disordered" evidence="1">
    <location>
        <begin position="1"/>
        <end position="24"/>
    </location>
</feature>
<organism evidence="2 3">
    <name type="scientific">Triticum urartu</name>
    <name type="common">Red wild einkorn</name>
    <name type="synonym">Crithodium urartu</name>
    <dbReference type="NCBI Taxonomy" id="4572"/>
    <lineage>
        <taxon>Eukaryota</taxon>
        <taxon>Viridiplantae</taxon>
        <taxon>Streptophyta</taxon>
        <taxon>Embryophyta</taxon>
        <taxon>Tracheophyta</taxon>
        <taxon>Spermatophyta</taxon>
        <taxon>Magnoliopsida</taxon>
        <taxon>Liliopsida</taxon>
        <taxon>Poales</taxon>
        <taxon>Poaceae</taxon>
        <taxon>BOP clade</taxon>
        <taxon>Pooideae</taxon>
        <taxon>Triticodae</taxon>
        <taxon>Triticeae</taxon>
        <taxon>Triticinae</taxon>
        <taxon>Triticum</taxon>
    </lineage>
</organism>
<accession>A0A8R7TNE0</accession>
<name>A0A8R7TNE0_TRIUA</name>
<reference evidence="2" key="2">
    <citation type="submission" date="2018-03" db="EMBL/GenBank/DDBJ databases">
        <title>The Triticum urartu genome reveals the dynamic nature of wheat genome evolution.</title>
        <authorList>
            <person name="Ling H."/>
            <person name="Ma B."/>
            <person name="Shi X."/>
            <person name="Liu H."/>
            <person name="Dong L."/>
            <person name="Sun H."/>
            <person name="Cao Y."/>
            <person name="Gao Q."/>
            <person name="Zheng S."/>
            <person name="Li Y."/>
            <person name="Yu Y."/>
            <person name="Du H."/>
            <person name="Qi M."/>
            <person name="Li Y."/>
            <person name="Yu H."/>
            <person name="Cui Y."/>
            <person name="Wang N."/>
            <person name="Chen C."/>
            <person name="Wu H."/>
            <person name="Zhao Y."/>
            <person name="Zhang J."/>
            <person name="Li Y."/>
            <person name="Zhou W."/>
            <person name="Zhang B."/>
            <person name="Hu W."/>
            <person name="Eijk M."/>
            <person name="Tang J."/>
            <person name="Witsenboer H."/>
            <person name="Zhao S."/>
            <person name="Li Z."/>
            <person name="Zhang A."/>
            <person name="Wang D."/>
            <person name="Liang C."/>
        </authorList>
    </citation>
    <scope>NUCLEOTIDE SEQUENCE [LARGE SCALE GENOMIC DNA]</scope>
    <source>
        <strain evidence="2">cv. G1812</strain>
    </source>
</reference>